<feature type="region of interest" description="Disordered" evidence="4">
    <location>
        <begin position="87"/>
        <end position="143"/>
    </location>
</feature>
<evidence type="ECO:0000256" key="2">
    <source>
        <dbReference type="ARBA" id="ARBA00022741"/>
    </source>
</evidence>
<dbReference type="PANTHER" id="PTHR47989">
    <property type="entry name" value="OS01G0750732 PROTEIN"/>
    <property type="match status" value="1"/>
</dbReference>
<dbReference type="InterPro" id="IPR011009">
    <property type="entry name" value="Kinase-like_dom_sf"/>
</dbReference>
<dbReference type="Pfam" id="PF07714">
    <property type="entry name" value="PK_Tyr_Ser-Thr"/>
    <property type="match status" value="2"/>
</dbReference>
<keyword evidence="2" id="KW-0547">Nucleotide-binding</keyword>
<protein>
    <recommendedName>
        <fullName evidence="5">Protein kinase domain-containing protein</fullName>
    </recommendedName>
</protein>
<proteinExistence type="predicted"/>
<keyword evidence="1" id="KW-0808">Transferase</keyword>
<reference evidence="6" key="1">
    <citation type="submission" date="2018-01" db="EMBL/GenBank/DDBJ databases">
        <authorList>
            <person name="Mao J.F."/>
        </authorList>
    </citation>
    <scope>NUCLEOTIDE SEQUENCE</scope>
    <source>
        <strain evidence="6">Huo1</strain>
        <tissue evidence="6">Leaf</tissue>
    </source>
</reference>
<accession>A0A8X8VYI0</accession>
<dbReference type="PANTHER" id="PTHR47989:SF47">
    <property type="entry name" value="SERINE_THREONINE-PROTEIN KINASE PBL28-RELATED"/>
    <property type="match status" value="1"/>
</dbReference>
<dbReference type="AlphaFoldDB" id="A0A8X8VYI0"/>
<evidence type="ECO:0000259" key="5">
    <source>
        <dbReference type="PROSITE" id="PS50011"/>
    </source>
</evidence>
<dbReference type="Proteomes" id="UP000298416">
    <property type="component" value="Unassembled WGS sequence"/>
</dbReference>
<dbReference type="InterPro" id="IPR000719">
    <property type="entry name" value="Prot_kinase_dom"/>
</dbReference>
<sequence>MALIPYNPSHPSPPDYFCQPLLLRVFVWIAIDIFDLIRWSGGFDLDGEDFSVGKELVGGGDLEVLGEEKEILGLVIGLEISMQTSTTIPPEISTTRISSETADSAPPRRPISRRHQAAISQIQPRRARDRNPHIAPAPQSRLADRLLRRAGRDASRLRLHAQRNAGRPPLFPRVVCIGTARGLDSLHTGSSIVHRDVKSTNILLDEDFVARVSDFGLAKQLGATSHVTASVKGSFGYFDPSYFTTGRLTRKSDVYDFGVVLLEVMSYCLKIYVDLAKRCVHQNPMKRPTMTQVVVQLELALEKQGKTEPIPSHFWLLNAIFSIVKLYGTTVVVVSYVSILSGLKHENVVELLGYCVHSDKRFLAYEFSHQSSLYDILHCSTSGQGLSWARRVKIAVGAAKGLEFFHKRGQIHCNIQSSNILLFNDSSVAKIAGFDLSTRPHDVEASCHETIVPFSAFLRRVYSSPEYVSNGQLSSKTDVYSFGVVILELLTGRKPWDMQWLMASAKHKDPVVARLKGNNLRVAVAAKVTKSVL</sequence>
<organism evidence="6">
    <name type="scientific">Salvia splendens</name>
    <name type="common">Scarlet sage</name>
    <dbReference type="NCBI Taxonomy" id="180675"/>
    <lineage>
        <taxon>Eukaryota</taxon>
        <taxon>Viridiplantae</taxon>
        <taxon>Streptophyta</taxon>
        <taxon>Embryophyta</taxon>
        <taxon>Tracheophyta</taxon>
        <taxon>Spermatophyta</taxon>
        <taxon>Magnoliopsida</taxon>
        <taxon>eudicotyledons</taxon>
        <taxon>Gunneridae</taxon>
        <taxon>Pentapetalae</taxon>
        <taxon>asterids</taxon>
        <taxon>lamiids</taxon>
        <taxon>Lamiales</taxon>
        <taxon>Lamiaceae</taxon>
        <taxon>Nepetoideae</taxon>
        <taxon>Mentheae</taxon>
        <taxon>Salviinae</taxon>
        <taxon>Salvia</taxon>
        <taxon>Salvia subgen. Calosphace</taxon>
        <taxon>core Calosphace</taxon>
    </lineage>
</organism>
<evidence type="ECO:0000256" key="1">
    <source>
        <dbReference type="ARBA" id="ARBA00022527"/>
    </source>
</evidence>
<evidence type="ECO:0000256" key="4">
    <source>
        <dbReference type="SAM" id="MobiDB-lite"/>
    </source>
</evidence>
<keyword evidence="1" id="KW-0723">Serine/threonine-protein kinase</keyword>
<feature type="compositionally biased region" description="Low complexity" evidence="4">
    <location>
        <begin position="87"/>
        <end position="99"/>
    </location>
</feature>
<dbReference type="Gene3D" id="1.10.510.10">
    <property type="entry name" value="Transferase(Phosphotransferase) domain 1"/>
    <property type="match status" value="2"/>
</dbReference>
<dbReference type="GO" id="GO:0004674">
    <property type="term" value="F:protein serine/threonine kinase activity"/>
    <property type="evidence" value="ECO:0007669"/>
    <property type="project" value="UniProtKB-KW"/>
</dbReference>
<feature type="domain" description="Protein kinase" evidence="5">
    <location>
        <begin position="224"/>
        <end position="533"/>
    </location>
</feature>
<dbReference type="PROSITE" id="PS50011">
    <property type="entry name" value="PROTEIN_KINASE_DOM"/>
    <property type="match status" value="1"/>
</dbReference>
<dbReference type="EMBL" id="PNBA02000022">
    <property type="protein sequence ID" value="KAG6384726.1"/>
    <property type="molecule type" value="Genomic_DNA"/>
</dbReference>
<evidence type="ECO:0000256" key="3">
    <source>
        <dbReference type="ARBA" id="ARBA00022840"/>
    </source>
</evidence>
<evidence type="ECO:0000313" key="7">
    <source>
        <dbReference type="Proteomes" id="UP000298416"/>
    </source>
</evidence>
<dbReference type="InterPro" id="IPR001245">
    <property type="entry name" value="Ser-Thr/Tyr_kinase_cat_dom"/>
</dbReference>
<evidence type="ECO:0000313" key="6">
    <source>
        <dbReference type="EMBL" id="KAG6384726.1"/>
    </source>
</evidence>
<gene>
    <name evidence="6" type="ORF">SASPL_153543</name>
</gene>
<keyword evidence="1" id="KW-0418">Kinase</keyword>
<dbReference type="GO" id="GO:0005524">
    <property type="term" value="F:ATP binding"/>
    <property type="evidence" value="ECO:0007669"/>
    <property type="project" value="UniProtKB-KW"/>
</dbReference>
<dbReference type="SUPFAM" id="SSF56112">
    <property type="entry name" value="Protein kinase-like (PK-like)"/>
    <property type="match status" value="2"/>
</dbReference>
<dbReference type="SMART" id="SM00220">
    <property type="entry name" value="S_TKc"/>
    <property type="match status" value="1"/>
</dbReference>
<comment type="caution">
    <text evidence="6">The sequence shown here is derived from an EMBL/GenBank/DDBJ whole genome shotgun (WGS) entry which is preliminary data.</text>
</comment>
<keyword evidence="7" id="KW-1185">Reference proteome</keyword>
<reference evidence="6" key="2">
    <citation type="submission" date="2020-08" db="EMBL/GenBank/DDBJ databases">
        <title>Plant Genome Project.</title>
        <authorList>
            <person name="Zhang R.-G."/>
        </authorList>
    </citation>
    <scope>NUCLEOTIDE SEQUENCE</scope>
    <source>
        <strain evidence="6">Huo1</strain>
        <tissue evidence="6">Leaf</tissue>
    </source>
</reference>
<name>A0A8X8VYI0_SALSN</name>
<keyword evidence="3" id="KW-0067">ATP-binding</keyword>